<dbReference type="Proteomes" id="UP000621799">
    <property type="component" value="Unassembled WGS sequence"/>
</dbReference>
<reference evidence="1" key="1">
    <citation type="submission" date="2020-10" db="EMBL/GenBank/DDBJ databases">
        <authorList>
            <person name="Castelo-Branco R."/>
            <person name="Eusebio N."/>
            <person name="Adriana R."/>
            <person name="Vieira A."/>
            <person name="Brugerolle De Fraissinette N."/>
            <person name="Rezende De Castro R."/>
            <person name="Schneider M.P."/>
            <person name="Vasconcelos V."/>
            <person name="Leao P.N."/>
        </authorList>
    </citation>
    <scope>NUCLEOTIDE SEQUENCE</scope>
    <source>
        <strain evidence="1">LEGE 11467</strain>
    </source>
</reference>
<name>A0A928Z928_9CYAN</name>
<evidence type="ECO:0000313" key="2">
    <source>
        <dbReference type="Proteomes" id="UP000621799"/>
    </source>
</evidence>
<dbReference type="AlphaFoldDB" id="A0A928Z928"/>
<accession>A0A928Z928</accession>
<organism evidence="1 2">
    <name type="scientific">Zarconia navalis LEGE 11467</name>
    <dbReference type="NCBI Taxonomy" id="1828826"/>
    <lineage>
        <taxon>Bacteria</taxon>
        <taxon>Bacillati</taxon>
        <taxon>Cyanobacteriota</taxon>
        <taxon>Cyanophyceae</taxon>
        <taxon>Oscillatoriophycideae</taxon>
        <taxon>Oscillatoriales</taxon>
        <taxon>Oscillatoriales incertae sedis</taxon>
        <taxon>Zarconia</taxon>
        <taxon>Zarconia navalis</taxon>
    </lineage>
</organism>
<dbReference type="RefSeq" id="WP_264321504.1">
    <property type="nucleotide sequence ID" value="NZ_JADEXN010000174.1"/>
</dbReference>
<evidence type="ECO:0000313" key="1">
    <source>
        <dbReference type="EMBL" id="MBE9041288.1"/>
    </source>
</evidence>
<keyword evidence="2" id="KW-1185">Reference proteome</keyword>
<proteinExistence type="predicted"/>
<dbReference type="EMBL" id="JADEXN010000174">
    <property type="protein sequence ID" value="MBE9041288.1"/>
    <property type="molecule type" value="Genomic_DNA"/>
</dbReference>
<comment type="caution">
    <text evidence="1">The sequence shown here is derived from an EMBL/GenBank/DDBJ whole genome shotgun (WGS) entry which is preliminary data.</text>
</comment>
<protein>
    <submittedName>
        <fullName evidence="1">Uncharacterized protein</fullName>
    </submittedName>
</protein>
<sequence length="134" mass="15266">MPPLGETVEICGGLSIPEPFRNEIVAEYERLYPNIDILFSVNREQEFFSFYHRTREISHKIADCNAIVLDPVGPAKGSGYILLLAKTTIEYQPAYLLSMDGYNKTKEQWMREWGQTIAKIVSLPFEEYSLGADA</sequence>
<gene>
    <name evidence="1" type="ORF">IQ235_10905</name>
</gene>